<dbReference type="InterPro" id="IPR000835">
    <property type="entry name" value="HTH_MarR-typ"/>
</dbReference>
<dbReference type="PANTHER" id="PTHR33164">
    <property type="entry name" value="TRANSCRIPTIONAL REGULATOR, MARR FAMILY"/>
    <property type="match status" value="1"/>
</dbReference>
<protein>
    <submittedName>
        <fullName evidence="2">MarR family transcriptional regulator</fullName>
    </submittedName>
</protein>
<name>A0ABY5KRJ4_9CELL</name>
<dbReference type="SUPFAM" id="SSF46785">
    <property type="entry name" value="Winged helix' DNA-binding domain"/>
    <property type="match status" value="1"/>
</dbReference>
<evidence type="ECO:0000259" key="1">
    <source>
        <dbReference type="PROSITE" id="PS50995"/>
    </source>
</evidence>
<sequence>MVDDDPRWLTRDEVHAWIALSGLFTHLPHLLDAQLQRDAGISFADYQVLAWLSMAPERTRRMRDLAARADVTLSHLSRIVARLEDRGWVRRRPEPTDGRTTLATLTDDGWAKVVATAPGHVTEVRRRVFDGLTPDELAALTDVARHITDACGVALPDIDGADLQP</sequence>
<evidence type="ECO:0000313" key="3">
    <source>
        <dbReference type="Proteomes" id="UP001316384"/>
    </source>
</evidence>
<proteinExistence type="predicted"/>
<accession>A0ABY5KRJ4</accession>
<dbReference type="Pfam" id="PF12802">
    <property type="entry name" value="MarR_2"/>
    <property type="match status" value="1"/>
</dbReference>
<dbReference type="PANTHER" id="PTHR33164:SF99">
    <property type="entry name" value="MARR FAMILY REGULATORY PROTEIN"/>
    <property type="match status" value="1"/>
</dbReference>
<dbReference type="Gene3D" id="1.10.10.10">
    <property type="entry name" value="Winged helix-like DNA-binding domain superfamily/Winged helix DNA-binding domain"/>
    <property type="match status" value="1"/>
</dbReference>
<dbReference type="InterPro" id="IPR039422">
    <property type="entry name" value="MarR/SlyA-like"/>
</dbReference>
<feature type="domain" description="HTH marR-type" evidence="1">
    <location>
        <begin position="1"/>
        <end position="149"/>
    </location>
</feature>
<dbReference type="RefSeq" id="WP_227576745.1">
    <property type="nucleotide sequence ID" value="NZ_CP101987.1"/>
</dbReference>
<dbReference type="Proteomes" id="UP001316384">
    <property type="component" value="Chromosome"/>
</dbReference>
<dbReference type="PROSITE" id="PS50995">
    <property type="entry name" value="HTH_MARR_2"/>
    <property type="match status" value="1"/>
</dbReference>
<gene>
    <name evidence="2" type="ORF">NP048_18280</name>
</gene>
<dbReference type="InterPro" id="IPR036388">
    <property type="entry name" value="WH-like_DNA-bd_sf"/>
</dbReference>
<dbReference type="InterPro" id="IPR036390">
    <property type="entry name" value="WH_DNA-bd_sf"/>
</dbReference>
<dbReference type="PRINTS" id="PR00598">
    <property type="entry name" value="HTHMARR"/>
</dbReference>
<reference evidence="2 3" key="1">
    <citation type="submission" date="2022-07" db="EMBL/GenBank/DDBJ databases">
        <title>Novel species in genus cellulomonas.</title>
        <authorList>
            <person name="Ye L."/>
        </authorList>
    </citation>
    <scope>NUCLEOTIDE SEQUENCE [LARGE SCALE GENOMIC DNA]</scope>
    <source>
        <strain evidence="3">zg-B89</strain>
    </source>
</reference>
<organism evidence="2 3">
    <name type="scientific">Cellulomonas xiejunii</name>
    <dbReference type="NCBI Taxonomy" id="2968083"/>
    <lineage>
        <taxon>Bacteria</taxon>
        <taxon>Bacillati</taxon>
        <taxon>Actinomycetota</taxon>
        <taxon>Actinomycetes</taxon>
        <taxon>Micrococcales</taxon>
        <taxon>Cellulomonadaceae</taxon>
        <taxon>Cellulomonas</taxon>
    </lineage>
</organism>
<evidence type="ECO:0000313" key="2">
    <source>
        <dbReference type="EMBL" id="UUI71710.1"/>
    </source>
</evidence>
<dbReference type="EMBL" id="CP101987">
    <property type="protein sequence ID" value="UUI71710.1"/>
    <property type="molecule type" value="Genomic_DNA"/>
</dbReference>
<dbReference type="SMART" id="SM00347">
    <property type="entry name" value="HTH_MARR"/>
    <property type="match status" value="1"/>
</dbReference>
<keyword evidence="3" id="KW-1185">Reference proteome</keyword>